<keyword evidence="6" id="KW-1185">Reference proteome</keyword>
<dbReference type="PANTHER" id="PTHR10357">
    <property type="entry name" value="ALPHA-AMYLASE FAMILY MEMBER"/>
    <property type="match status" value="1"/>
</dbReference>
<dbReference type="GO" id="GO:0004556">
    <property type="term" value="F:alpha-amylase activity"/>
    <property type="evidence" value="ECO:0007669"/>
    <property type="project" value="TreeGrafter"/>
</dbReference>
<dbReference type="EMBL" id="JACYFT010000005">
    <property type="protein sequence ID" value="MBD8051937.1"/>
    <property type="molecule type" value="Genomic_DNA"/>
</dbReference>
<comment type="caution">
    <text evidence="5">The sequence shown here is derived from an EMBL/GenBank/DDBJ whole genome shotgun (WGS) entry which is preliminary data.</text>
</comment>
<feature type="domain" description="Glycosyl hydrolase family 13 catalytic" evidence="4">
    <location>
        <begin position="16"/>
        <end position="429"/>
    </location>
</feature>
<dbReference type="InterPro" id="IPR006047">
    <property type="entry name" value="GH13_cat_dom"/>
</dbReference>
<evidence type="ECO:0000313" key="5">
    <source>
        <dbReference type="EMBL" id="MBD8051937.1"/>
    </source>
</evidence>
<dbReference type="RefSeq" id="WP_191820427.1">
    <property type="nucleotide sequence ID" value="NZ_JACYFT010000005.1"/>
</dbReference>
<proteinExistence type="inferred from homology"/>
<evidence type="ECO:0000256" key="3">
    <source>
        <dbReference type="ARBA" id="ARBA00023295"/>
    </source>
</evidence>
<dbReference type="InterPro" id="IPR013780">
    <property type="entry name" value="Glyco_hydro_b"/>
</dbReference>
<reference evidence="5" key="1">
    <citation type="submission" date="2020-09" db="EMBL/GenBank/DDBJ databases">
        <title>Genome seq and assembly of Limnohabitants sp.</title>
        <authorList>
            <person name="Chhetri G."/>
        </authorList>
    </citation>
    <scope>NUCLEOTIDE SEQUENCE</scope>
    <source>
        <strain evidence="5">JUR4</strain>
    </source>
</reference>
<dbReference type="SUPFAM" id="SSF51011">
    <property type="entry name" value="Glycosyl hydrolase domain"/>
    <property type="match status" value="1"/>
</dbReference>
<evidence type="ECO:0000259" key="4">
    <source>
        <dbReference type="SMART" id="SM00642"/>
    </source>
</evidence>
<dbReference type="InterPro" id="IPR017853">
    <property type="entry name" value="GH"/>
</dbReference>
<name>A0A927IND2_9BURK</name>
<evidence type="ECO:0000256" key="1">
    <source>
        <dbReference type="ARBA" id="ARBA00008061"/>
    </source>
</evidence>
<evidence type="ECO:0000256" key="2">
    <source>
        <dbReference type="ARBA" id="ARBA00022801"/>
    </source>
</evidence>
<dbReference type="Proteomes" id="UP000647424">
    <property type="component" value="Unassembled WGS sequence"/>
</dbReference>
<dbReference type="Gene3D" id="2.60.40.1180">
    <property type="entry name" value="Golgi alpha-mannosidase II"/>
    <property type="match status" value="1"/>
</dbReference>
<organism evidence="5 6">
    <name type="scientific">Limnohabitans radicicola</name>
    <dbReference type="NCBI Taxonomy" id="2771427"/>
    <lineage>
        <taxon>Bacteria</taxon>
        <taxon>Pseudomonadati</taxon>
        <taxon>Pseudomonadota</taxon>
        <taxon>Betaproteobacteria</taxon>
        <taxon>Burkholderiales</taxon>
        <taxon>Comamonadaceae</taxon>
        <taxon>Limnohabitans</taxon>
    </lineage>
</organism>
<dbReference type="Gene3D" id="3.90.400.10">
    <property type="entry name" value="Oligo-1,6-glucosidase, Domain 2"/>
    <property type="match status" value="1"/>
</dbReference>
<dbReference type="SMART" id="SM00642">
    <property type="entry name" value="Aamy"/>
    <property type="match status" value="1"/>
</dbReference>
<dbReference type="Gene3D" id="3.20.20.80">
    <property type="entry name" value="Glycosidases"/>
    <property type="match status" value="1"/>
</dbReference>
<dbReference type="PANTHER" id="PTHR10357:SF184">
    <property type="entry name" value="OLIGO-1,6-GLUCOSIDASE 1"/>
    <property type="match status" value="1"/>
</dbReference>
<protein>
    <submittedName>
        <fullName evidence="5">Alpha-glucosidase</fullName>
    </submittedName>
</protein>
<dbReference type="FunFam" id="3.90.400.10:FF:000002">
    <property type="entry name" value="Sucrose isomerase"/>
    <property type="match status" value="1"/>
</dbReference>
<sequence>MSSSDLRWWKNSTVYQIYPRSFCDSNGDGIGDIPGITSKLDHLKTLGVDVVWLSPVYQSPNDDNGYDISDYRAIMGEFGTMADFDAMLAGMTERGIALMMDLVVNHTSDEHDWFRQARSSRDNPYHDYYIWQEPVDGREPNNWESVFSGSAWTFNEATGEYYLHMFSPKQPDLNWENPQVRAEVYDLMHFWFKKGVRGFRMDVINLISKPWLTHGTLPDAPVVQNGFFQPAIDMVKHGPRFMEFMREMRREVLDHYDSITVGEAPCATVQEARDITHPETGALDMVFQFEHMDLDSQSGKGKWALKALQLPDLKASLSRWQSGLHGQGWNSLYWNNHDQPRIVSRFGDDSPAYRERSAKMLATCLHLMQGTPYVYQGEELGMTNVAWPTIDHYQDIETRNMYRVATQERGQIPARVMRSIHAKGRDNARTPMQWTVQAQGGFTSGTPWLAVNDNHTHINAEAALADPQSVFHHYRQLIALRKQHPVLVHGRYELLLPRHPHLFAYLRDDGQQRLLVLCNFSGQFQRLPLTELPTLKGAEPLIGNLPFDEWQMAPDTLAAWEARAYWLADTST</sequence>
<dbReference type="InterPro" id="IPR045857">
    <property type="entry name" value="O16G_dom_2"/>
</dbReference>
<keyword evidence="2" id="KW-0378">Hydrolase</keyword>
<dbReference type="GO" id="GO:0009313">
    <property type="term" value="P:oligosaccharide catabolic process"/>
    <property type="evidence" value="ECO:0007669"/>
    <property type="project" value="TreeGrafter"/>
</dbReference>
<dbReference type="Pfam" id="PF00128">
    <property type="entry name" value="Alpha-amylase"/>
    <property type="match status" value="1"/>
</dbReference>
<evidence type="ECO:0000313" key="6">
    <source>
        <dbReference type="Proteomes" id="UP000647424"/>
    </source>
</evidence>
<dbReference type="NCBIfam" id="NF008183">
    <property type="entry name" value="PRK10933.1"/>
    <property type="match status" value="1"/>
</dbReference>
<dbReference type="AlphaFoldDB" id="A0A927IND2"/>
<keyword evidence="3" id="KW-0326">Glycosidase</keyword>
<gene>
    <name evidence="5" type="ORF">IC609_15480</name>
</gene>
<dbReference type="CDD" id="cd11333">
    <property type="entry name" value="AmyAc_SI_OligoGlu_DGase"/>
    <property type="match status" value="1"/>
</dbReference>
<dbReference type="SUPFAM" id="SSF51445">
    <property type="entry name" value="(Trans)glycosidases"/>
    <property type="match status" value="1"/>
</dbReference>
<comment type="similarity">
    <text evidence="1">Belongs to the glycosyl hydrolase 13 family.</text>
</comment>
<dbReference type="FunFam" id="3.20.20.80:FF:000064">
    <property type="entry name" value="Oligo-1,6-glucosidase"/>
    <property type="match status" value="2"/>
</dbReference>
<accession>A0A927IND2</accession>